<reference evidence="2" key="1">
    <citation type="submission" date="2018-11" db="EMBL/GenBank/DDBJ databases">
        <title>Proposal to divide the Flavobacteriaceae and reorganize its genera based on Amino Acid Identity values calculated from whole genome sequences.</title>
        <authorList>
            <person name="Nicholson A.C."/>
            <person name="Gulvik C.A."/>
            <person name="Whitney A.M."/>
            <person name="Humrighouse B.W."/>
            <person name="Bell M."/>
            <person name="Holmes B."/>
            <person name="Steigerwalt A."/>
            <person name="Villarma A."/>
            <person name="Sheth M."/>
            <person name="Batra D."/>
            <person name="Pryor J."/>
            <person name="Bernardet J.-F."/>
            <person name="Hugo C."/>
            <person name="Kampfer P."/>
            <person name="Newman J."/>
            <person name="Mcquiston J.R."/>
        </authorList>
    </citation>
    <scope>NUCLEOTIDE SEQUENCE [LARGE SCALE GENOMIC DNA]</scope>
    <source>
        <strain evidence="2">DSM 22165</strain>
    </source>
</reference>
<dbReference type="Proteomes" id="UP000267623">
    <property type="component" value="Unassembled WGS sequence"/>
</dbReference>
<dbReference type="AlphaFoldDB" id="A0A3N0X9A7"/>
<evidence type="ECO:0000313" key="1">
    <source>
        <dbReference type="EMBL" id="ROI13967.1"/>
    </source>
</evidence>
<proteinExistence type="predicted"/>
<dbReference type="EMBL" id="RJTU01000036">
    <property type="protein sequence ID" value="ROI13967.1"/>
    <property type="molecule type" value="Genomic_DNA"/>
</dbReference>
<dbReference type="RefSeq" id="WP_123281050.1">
    <property type="nucleotide sequence ID" value="NZ_RJTU01000036.1"/>
</dbReference>
<sequence>MNRVQFGTREKIFSNIFSIEFPKFIYKYDCKFKSNIDIYNIINEEGIDFPKFTIKSNFLYTFTDLKIISPTILEKLLNNKKSVETNVPLRFIQSKKENRNIVTEIVNSHLKSFFHRKRINFFKERNRFYFALINKEPLKIKIKSEDKSAEYYEQISYFSKGKRIHRTVVSKHNYYDTFFYKHHGFQIKYEWFNNFLVLIIEPKYHYSQDGKTPLDNPIRITRLNNQIKVSERNSQYNNHITSLTSYLGGNSWRSTDGFSDILFKRNFFEVSFGIRELNPKRVFDEETQQLSLFD</sequence>
<accession>A0A3N0X9A7</accession>
<protein>
    <submittedName>
        <fullName evidence="1">Uncharacterized protein</fullName>
    </submittedName>
</protein>
<organism evidence="1 2">
    <name type="scientific">Epilithonimonas hominis</name>
    <dbReference type="NCBI Taxonomy" id="420404"/>
    <lineage>
        <taxon>Bacteria</taxon>
        <taxon>Pseudomonadati</taxon>
        <taxon>Bacteroidota</taxon>
        <taxon>Flavobacteriia</taxon>
        <taxon>Flavobacteriales</taxon>
        <taxon>Weeksellaceae</taxon>
        <taxon>Chryseobacterium group</taxon>
        <taxon>Epilithonimonas</taxon>
    </lineage>
</organism>
<reference evidence="2" key="2">
    <citation type="submission" date="2018-11" db="EMBL/GenBank/DDBJ databases">
        <title>Proposal to divide the Flavobacteriaceae and reorganize its genera based on Amino Acid Identity values calculated from whole genome sequences.</title>
        <authorList>
            <person name="Nicholson A.C."/>
            <person name="Gulvik C.A."/>
            <person name="Whitney A.M."/>
            <person name="Humrighouse B.W."/>
            <person name="Bell M."/>
            <person name="Holmes B."/>
            <person name="Steigerwalt A."/>
            <person name="Villarma A."/>
            <person name="Sheth M."/>
            <person name="Batra D."/>
            <person name="Pryor J."/>
            <person name="Bernardet J.-F."/>
            <person name="Hugo C."/>
            <person name="Kampfer P."/>
            <person name="Newman J."/>
            <person name="Mcquiston J."/>
        </authorList>
    </citation>
    <scope>NUCLEOTIDE SEQUENCE [LARGE SCALE GENOMIC DNA]</scope>
    <source>
        <strain evidence="2">DSM 22165</strain>
    </source>
</reference>
<comment type="caution">
    <text evidence="1">The sequence shown here is derived from an EMBL/GenBank/DDBJ whole genome shotgun (WGS) entry which is preliminary data.</text>
</comment>
<gene>
    <name evidence="1" type="ORF">EGH73_05665</name>
</gene>
<name>A0A3N0X9A7_9FLAO</name>
<evidence type="ECO:0000313" key="2">
    <source>
        <dbReference type="Proteomes" id="UP000267623"/>
    </source>
</evidence>